<evidence type="ECO:0000256" key="5">
    <source>
        <dbReference type="ARBA" id="ARBA00023136"/>
    </source>
</evidence>
<dbReference type="AlphaFoldDB" id="A0AAN9AST4"/>
<gene>
    <name evidence="10" type="ORF">V1264_008345</name>
</gene>
<dbReference type="GO" id="GO:0005886">
    <property type="term" value="C:plasma membrane"/>
    <property type="evidence" value="ECO:0007669"/>
    <property type="project" value="TreeGrafter"/>
</dbReference>
<feature type="signal peptide" evidence="8">
    <location>
        <begin position="1"/>
        <end position="19"/>
    </location>
</feature>
<organism evidence="10 11">
    <name type="scientific">Littorina saxatilis</name>
    <dbReference type="NCBI Taxonomy" id="31220"/>
    <lineage>
        <taxon>Eukaryota</taxon>
        <taxon>Metazoa</taxon>
        <taxon>Spiralia</taxon>
        <taxon>Lophotrochozoa</taxon>
        <taxon>Mollusca</taxon>
        <taxon>Gastropoda</taxon>
        <taxon>Caenogastropoda</taxon>
        <taxon>Littorinimorpha</taxon>
        <taxon>Littorinoidea</taxon>
        <taxon>Littorinidae</taxon>
        <taxon>Littorina</taxon>
    </lineage>
</organism>
<dbReference type="InterPro" id="IPR003689">
    <property type="entry name" value="ZIP"/>
</dbReference>
<dbReference type="Proteomes" id="UP001374579">
    <property type="component" value="Unassembled WGS sequence"/>
</dbReference>
<sequence length="699" mass="76494">MKNFERICTIFVLSAFVNGYLPVSAHEHSRLDVFHEVLEQLNVTGSVLPEAKVEQFFDGVLHRFSCVENGTALPGFQAETRLRTCPEKLCLNITDIFTLVGASSAQGLAEEQFHEAAMSVLNILSRGKHPCNSTLSPSAGGATVDSLRMSLMANMSAEGLISEDSLEVFLHEMEELYEGIDHGHGDEEDHEHDHRRKKRESNGTGDEHGHEEDDAIAVVEAKCLAPDAVMYYLNSEEETSVNASATIDDVATVIVYLMYEAAAIEEECRMLPKKSEFVNSLIARLTESAGDLSMPGFFQLMERLAIIPMLVEDGHDDHAGHNHMRKRRSVSDDVSMSRVKRQAASGSNLRCYTPPQLMAVFETGDTITPQQLTQMSPALIYQQLFTQCLITANSTDTTMNNNDLRWLYGTITVVIVCLCSLGGVILLPCMNKSIYKLGMALFVGLAVGSLAGDALLHLIPATMGAHQHGAGEEHDHGGEVVVEKYIWFALVTLGGIYLFFLLETLFTRCLLNRNVPGAHGHSHSYNMDELPTKKEDIENPKNKGNMSVSIMIILGDAVHNFADGLAIGAAFSASNSTGIATGIAVFCHELPHELGDFAVLLKNGLTVKQALFWNLMSSLTAILGLYVSLAVATSAEVQIWIFAVAAGMFLYIAMADLFPQILAYENLANNGLFVMNNIGILLGVFIMLIIAIFEERITV</sequence>
<feature type="region of interest" description="Disordered" evidence="6">
    <location>
        <begin position="181"/>
        <end position="212"/>
    </location>
</feature>
<evidence type="ECO:0000313" key="10">
    <source>
        <dbReference type="EMBL" id="KAK7092625.1"/>
    </source>
</evidence>
<dbReference type="PANTHER" id="PTHR12191:SF30">
    <property type="entry name" value="ZINC TRANSPORTER ZIP4 N-TERMINAL DOMAIN-CONTAINING PROTEIN"/>
    <property type="match status" value="1"/>
</dbReference>
<evidence type="ECO:0000256" key="3">
    <source>
        <dbReference type="ARBA" id="ARBA00022692"/>
    </source>
</evidence>
<feature type="chain" id="PRO_5042942092" description="Zinc transporter ZIP4/12 EF-hand domain-containing protein" evidence="8">
    <location>
        <begin position="20"/>
        <end position="699"/>
    </location>
</feature>
<dbReference type="GO" id="GO:0005385">
    <property type="term" value="F:zinc ion transmembrane transporter activity"/>
    <property type="evidence" value="ECO:0007669"/>
    <property type="project" value="TreeGrafter"/>
</dbReference>
<reference evidence="10 11" key="1">
    <citation type="submission" date="2024-02" db="EMBL/GenBank/DDBJ databases">
        <title>Chromosome-scale genome assembly of the rough periwinkle Littorina saxatilis.</title>
        <authorList>
            <person name="De Jode A."/>
            <person name="Faria R."/>
            <person name="Formenti G."/>
            <person name="Sims Y."/>
            <person name="Smith T.P."/>
            <person name="Tracey A."/>
            <person name="Wood J.M.D."/>
            <person name="Zagrodzka Z.B."/>
            <person name="Johannesson K."/>
            <person name="Butlin R.K."/>
            <person name="Leder E.H."/>
        </authorList>
    </citation>
    <scope>NUCLEOTIDE SEQUENCE [LARGE SCALE GENOMIC DNA]</scope>
    <source>
        <strain evidence="10">Snail1</strain>
        <tissue evidence="10">Muscle</tissue>
    </source>
</reference>
<evidence type="ECO:0000256" key="8">
    <source>
        <dbReference type="SAM" id="SignalP"/>
    </source>
</evidence>
<accession>A0AAN9AST4</accession>
<keyword evidence="3 7" id="KW-0812">Transmembrane</keyword>
<feature type="transmembrane region" description="Helical" evidence="7">
    <location>
        <begin position="637"/>
        <end position="658"/>
    </location>
</feature>
<dbReference type="InterPro" id="IPR050799">
    <property type="entry name" value="ZIP_Transporter"/>
</dbReference>
<dbReference type="EMBL" id="JBAMIC010000021">
    <property type="protein sequence ID" value="KAK7092625.1"/>
    <property type="molecule type" value="Genomic_DNA"/>
</dbReference>
<evidence type="ECO:0000259" key="9">
    <source>
        <dbReference type="Pfam" id="PF21116"/>
    </source>
</evidence>
<evidence type="ECO:0000256" key="1">
    <source>
        <dbReference type="ARBA" id="ARBA00004141"/>
    </source>
</evidence>
<feature type="transmembrane region" description="Helical" evidence="7">
    <location>
        <begin position="439"/>
        <end position="459"/>
    </location>
</feature>
<keyword evidence="8" id="KW-0732">Signal</keyword>
<proteinExistence type="inferred from homology"/>
<keyword evidence="11" id="KW-1185">Reference proteome</keyword>
<keyword evidence="4 7" id="KW-1133">Transmembrane helix</keyword>
<feature type="transmembrane region" description="Helical" evidence="7">
    <location>
        <begin position="485"/>
        <end position="506"/>
    </location>
</feature>
<evidence type="ECO:0000256" key="7">
    <source>
        <dbReference type="SAM" id="Phobius"/>
    </source>
</evidence>
<comment type="similarity">
    <text evidence="2">Belongs to the ZIP transporter (TC 2.A.5) family.</text>
</comment>
<evidence type="ECO:0000256" key="6">
    <source>
        <dbReference type="SAM" id="MobiDB-lite"/>
    </source>
</evidence>
<dbReference type="GO" id="GO:0030003">
    <property type="term" value="P:intracellular monoatomic cation homeostasis"/>
    <property type="evidence" value="ECO:0007669"/>
    <property type="project" value="TreeGrafter"/>
</dbReference>
<feature type="transmembrane region" description="Helical" evidence="7">
    <location>
        <begin position="406"/>
        <end position="427"/>
    </location>
</feature>
<dbReference type="Pfam" id="PF21116">
    <property type="entry name" value="EF-hand_Zip"/>
    <property type="match status" value="1"/>
</dbReference>
<dbReference type="InterPro" id="IPR049406">
    <property type="entry name" value="ZIP4_12_EF-hand"/>
</dbReference>
<protein>
    <recommendedName>
        <fullName evidence="9">Zinc transporter ZIP4/12 EF-hand domain-containing protein</fullName>
    </recommendedName>
</protein>
<dbReference type="Pfam" id="PF02535">
    <property type="entry name" value="Zip"/>
    <property type="match status" value="1"/>
</dbReference>
<comment type="caution">
    <text evidence="10">The sequence shown here is derived from an EMBL/GenBank/DDBJ whole genome shotgun (WGS) entry which is preliminary data.</text>
</comment>
<evidence type="ECO:0000256" key="2">
    <source>
        <dbReference type="ARBA" id="ARBA00006939"/>
    </source>
</evidence>
<name>A0AAN9AST4_9CAEN</name>
<dbReference type="PANTHER" id="PTHR12191">
    <property type="entry name" value="SOLUTE CARRIER FAMILY 39"/>
    <property type="match status" value="1"/>
</dbReference>
<dbReference type="GO" id="GO:0140410">
    <property type="term" value="F:monoatomic cation:bicarbonate symporter activity"/>
    <property type="evidence" value="ECO:0007669"/>
    <property type="project" value="TreeGrafter"/>
</dbReference>
<comment type="subcellular location">
    <subcellularLocation>
        <location evidence="1">Membrane</location>
        <topology evidence="1">Multi-pass membrane protein</topology>
    </subcellularLocation>
</comment>
<feature type="domain" description="Zinc transporter ZIP4/12 EF-hand" evidence="9">
    <location>
        <begin position="284"/>
        <end position="384"/>
    </location>
</feature>
<keyword evidence="5 7" id="KW-0472">Membrane</keyword>
<evidence type="ECO:0000256" key="4">
    <source>
        <dbReference type="ARBA" id="ARBA00022989"/>
    </source>
</evidence>
<feature type="transmembrane region" description="Helical" evidence="7">
    <location>
        <begin position="670"/>
        <end position="693"/>
    </location>
</feature>
<dbReference type="GO" id="GO:0071578">
    <property type="term" value="P:zinc ion import across plasma membrane"/>
    <property type="evidence" value="ECO:0007669"/>
    <property type="project" value="TreeGrafter"/>
</dbReference>
<evidence type="ECO:0000313" key="11">
    <source>
        <dbReference type="Proteomes" id="UP001374579"/>
    </source>
</evidence>
<feature type="transmembrane region" description="Helical" evidence="7">
    <location>
        <begin position="611"/>
        <end position="631"/>
    </location>
</feature>